<feature type="region of interest" description="Disordered" evidence="1">
    <location>
        <begin position="50"/>
        <end position="73"/>
    </location>
</feature>
<name>A0A2S5AZN7_9BASI</name>
<dbReference type="OrthoDB" id="2552817at2759"/>
<comment type="caution">
    <text evidence="2">The sequence shown here is derived from an EMBL/GenBank/DDBJ whole genome shotgun (WGS) entry which is preliminary data.</text>
</comment>
<proteinExistence type="predicted"/>
<evidence type="ECO:0000313" key="3">
    <source>
        <dbReference type="Proteomes" id="UP000237144"/>
    </source>
</evidence>
<dbReference type="Proteomes" id="UP000237144">
    <property type="component" value="Unassembled WGS sequence"/>
</dbReference>
<feature type="region of interest" description="Disordered" evidence="1">
    <location>
        <begin position="98"/>
        <end position="119"/>
    </location>
</feature>
<dbReference type="AlphaFoldDB" id="A0A2S5AZN7"/>
<feature type="region of interest" description="Disordered" evidence="1">
    <location>
        <begin position="143"/>
        <end position="180"/>
    </location>
</feature>
<feature type="region of interest" description="Disordered" evidence="1">
    <location>
        <begin position="1"/>
        <end position="21"/>
    </location>
</feature>
<organism evidence="2 3">
    <name type="scientific">Rhodotorula taiwanensis</name>
    <dbReference type="NCBI Taxonomy" id="741276"/>
    <lineage>
        <taxon>Eukaryota</taxon>
        <taxon>Fungi</taxon>
        <taxon>Dikarya</taxon>
        <taxon>Basidiomycota</taxon>
        <taxon>Pucciniomycotina</taxon>
        <taxon>Microbotryomycetes</taxon>
        <taxon>Sporidiobolales</taxon>
        <taxon>Sporidiobolaceae</taxon>
        <taxon>Rhodotorula</taxon>
    </lineage>
</organism>
<feature type="compositionally biased region" description="Low complexity" evidence="1">
    <location>
        <begin position="105"/>
        <end position="115"/>
    </location>
</feature>
<gene>
    <name evidence="2" type="ORF">BMF94_6990</name>
</gene>
<feature type="compositionally biased region" description="Polar residues" evidence="1">
    <location>
        <begin position="1"/>
        <end position="17"/>
    </location>
</feature>
<keyword evidence="3" id="KW-1185">Reference proteome</keyword>
<reference evidence="2 3" key="1">
    <citation type="journal article" date="2018" name="Front. Microbiol.">
        <title>Prospects for Fungal Bioremediation of Acidic Radioactive Waste Sites: Characterization and Genome Sequence of Rhodotorula taiwanensis MD1149.</title>
        <authorList>
            <person name="Tkavc R."/>
            <person name="Matrosova V.Y."/>
            <person name="Grichenko O.E."/>
            <person name="Gostincar C."/>
            <person name="Volpe R.P."/>
            <person name="Klimenkova P."/>
            <person name="Gaidamakova E.K."/>
            <person name="Zhou C.E."/>
            <person name="Stewart B.J."/>
            <person name="Lyman M.G."/>
            <person name="Malfatti S.A."/>
            <person name="Rubinfeld B."/>
            <person name="Courtot M."/>
            <person name="Singh J."/>
            <person name="Dalgard C.L."/>
            <person name="Hamilton T."/>
            <person name="Frey K.G."/>
            <person name="Gunde-Cimerman N."/>
            <person name="Dugan L."/>
            <person name="Daly M.J."/>
        </authorList>
    </citation>
    <scope>NUCLEOTIDE SEQUENCE [LARGE SCALE GENOMIC DNA]</scope>
    <source>
        <strain evidence="2 3">MD1149</strain>
    </source>
</reference>
<evidence type="ECO:0000256" key="1">
    <source>
        <dbReference type="SAM" id="MobiDB-lite"/>
    </source>
</evidence>
<sequence length="180" mass="17821">MSSTTQELSNKAGNATNGAVGEQTLVNEAATVASHTLDYAKGLVGLGKDKGAQSADDAANSSHGAEGSHTLGGIVSETRDLAAHTLHAVSDLIGTGADKAKEAASDAQASADAGQPKGYVAAARDTAASVLQQVEGLIATGQKKVEETSSQDVKSSVNSAVDQTKAAASDVKQSASNATA</sequence>
<accession>A0A2S5AZN7</accession>
<protein>
    <recommendedName>
        <fullName evidence="4">Proteophosphoglycan ppg4</fullName>
    </recommendedName>
</protein>
<evidence type="ECO:0000313" key="2">
    <source>
        <dbReference type="EMBL" id="POY70000.1"/>
    </source>
</evidence>
<feature type="compositionally biased region" description="Polar residues" evidence="1">
    <location>
        <begin position="171"/>
        <end position="180"/>
    </location>
</feature>
<evidence type="ECO:0008006" key="4">
    <source>
        <dbReference type="Google" id="ProtNLM"/>
    </source>
</evidence>
<dbReference type="EMBL" id="PJQD01000155">
    <property type="protein sequence ID" value="POY70000.1"/>
    <property type="molecule type" value="Genomic_DNA"/>
</dbReference>
<feature type="compositionally biased region" description="Polar residues" evidence="1">
    <location>
        <begin position="148"/>
        <end position="162"/>
    </location>
</feature>